<name>A0A2V2NAC7_9EURY</name>
<dbReference type="Proteomes" id="UP000245934">
    <property type="component" value="Unassembled WGS sequence"/>
</dbReference>
<dbReference type="InterPro" id="IPR024079">
    <property type="entry name" value="MetalloPept_cat_dom_sf"/>
</dbReference>
<feature type="domain" description="IPT/TIG" evidence="1">
    <location>
        <begin position="149"/>
        <end position="240"/>
    </location>
</feature>
<dbReference type="EMBL" id="QGMZ01000020">
    <property type="protein sequence ID" value="PWR73267.1"/>
    <property type="molecule type" value="Genomic_DNA"/>
</dbReference>
<dbReference type="SUPFAM" id="SSF81296">
    <property type="entry name" value="E set domains"/>
    <property type="match status" value="1"/>
</dbReference>
<accession>A0A2V2NAC7</accession>
<dbReference type="AlphaFoldDB" id="A0A2V2NAC7"/>
<evidence type="ECO:0000259" key="1">
    <source>
        <dbReference type="Pfam" id="PF01833"/>
    </source>
</evidence>
<dbReference type="InterPro" id="IPR014756">
    <property type="entry name" value="Ig_E-set"/>
</dbReference>
<dbReference type="Gene3D" id="3.40.390.10">
    <property type="entry name" value="Collagenase (Catalytic Domain)"/>
    <property type="match status" value="1"/>
</dbReference>
<evidence type="ECO:0000313" key="2">
    <source>
        <dbReference type="EMBL" id="PWR73267.1"/>
    </source>
</evidence>
<comment type="caution">
    <text evidence="2">The sequence shown here is derived from an EMBL/GenBank/DDBJ whole genome shotgun (WGS) entry which is preliminary data.</text>
</comment>
<evidence type="ECO:0000313" key="3">
    <source>
        <dbReference type="Proteomes" id="UP000245934"/>
    </source>
</evidence>
<dbReference type="GO" id="GO:0008237">
    <property type="term" value="F:metallopeptidase activity"/>
    <property type="evidence" value="ECO:0007669"/>
    <property type="project" value="InterPro"/>
</dbReference>
<reference evidence="2 3" key="1">
    <citation type="submission" date="2018-05" db="EMBL/GenBank/DDBJ databases">
        <title>Draft genome of Methanospirillum stamsii Pt1.</title>
        <authorList>
            <person name="Dueholm M.S."/>
            <person name="Nielsen P.H."/>
            <person name="Bakmann L.F."/>
            <person name="Otzen D.E."/>
        </authorList>
    </citation>
    <scope>NUCLEOTIDE SEQUENCE [LARGE SCALE GENOMIC DNA]</scope>
    <source>
        <strain evidence="2 3">Pt1</strain>
    </source>
</reference>
<sequence>MECHCSHQFFFNFSGNSSLTSYGEDGINLIYFFPFEEGDVLGTTYIHDDQIDHHIIEVDTVINSSLDWSATSTNPPINNLQALMLHEFGHWLNLRDLYGDLDTPYKSDISPVQKVMFYEKRTSLGNWNLVTLSDPDKAGLSWIYDHPAPVINAIYPATGENSASISVNITGSNYMSMTDSDLSVTLSKSGQSSINANSVLLISSSRVSCTLPITGAEPGQWDVTLQHHDGKTVTLTNRFTILNQPVVTGITPNSGENTGPVNITTLSGSNFSSGATVALTKTGQTTINATNVSVISSSLLHQR</sequence>
<protein>
    <recommendedName>
        <fullName evidence="1">IPT/TIG domain-containing protein</fullName>
    </recommendedName>
</protein>
<dbReference type="Gene3D" id="2.60.40.10">
    <property type="entry name" value="Immunoglobulins"/>
    <property type="match status" value="1"/>
</dbReference>
<dbReference type="InterPro" id="IPR002909">
    <property type="entry name" value="IPT_dom"/>
</dbReference>
<dbReference type="Pfam" id="PF01833">
    <property type="entry name" value="TIG"/>
    <property type="match status" value="1"/>
</dbReference>
<gene>
    <name evidence="2" type="ORF">DLD82_10935</name>
</gene>
<dbReference type="SUPFAM" id="SSF55486">
    <property type="entry name" value="Metalloproteases ('zincins'), catalytic domain"/>
    <property type="match status" value="1"/>
</dbReference>
<proteinExistence type="predicted"/>
<organism evidence="2 3">
    <name type="scientific">Methanospirillum stamsii</name>
    <dbReference type="NCBI Taxonomy" id="1277351"/>
    <lineage>
        <taxon>Archaea</taxon>
        <taxon>Methanobacteriati</taxon>
        <taxon>Methanobacteriota</taxon>
        <taxon>Stenosarchaea group</taxon>
        <taxon>Methanomicrobia</taxon>
        <taxon>Methanomicrobiales</taxon>
        <taxon>Methanospirillaceae</taxon>
        <taxon>Methanospirillum</taxon>
    </lineage>
</organism>
<dbReference type="InterPro" id="IPR013783">
    <property type="entry name" value="Ig-like_fold"/>
</dbReference>
<keyword evidence="3" id="KW-1185">Reference proteome</keyword>